<evidence type="ECO:0000259" key="1">
    <source>
        <dbReference type="SMART" id="SM00966"/>
    </source>
</evidence>
<reference evidence="2 3" key="1">
    <citation type="submission" date="2024-02" db="EMBL/GenBank/DDBJ databases">
        <title>A novel Gemmatimonadota bacterium.</title>
        <authorList>
            <person name="Du Z.-J."/>
            <person name="Ye Y.-Q."/>
        </authorList>
    </citation>
    <scope>NUCLEOTIDE SEQUENCE [LARGE SCALE GENOMIC DNA]</scope>
    <source>
        <strain evidence="2 3">DH-20</strain>
    </source>
</reference>
<proteinExistence type="predicted"/>
<dbReference type="SMART" id="SM00966">
    <property type="entry name" value="SpoVT_AbrB"/>
    <property type="match status" value="1"/>
</dbReference>
<keyword evidence="3" id="KW-1185">Reference proteome</keyword>
<feature type="domain" description="SpoVT-AbrB" evidence="1">
    <location>
        <begin position="4"/>
        <end position="50"/>
    </location>
</feature>
<gene>
    <name evidence="2" type="ORF">WI372_00840</name>
</gene>
<dbReference type="Proteomes" id="UP001484239">
    <property type="component" value="Unassembled WGS sequence"/>
</dbReference>
<dbReference type="Pfam" id="PF04014">
    <property type="entry name" value="MazE_antitoxin"/>
    <property type="match status" value="1"/>
</dbReference>
<dbReference type="InterPro" id="IPR007159">
    <property type="entry name" value="SpoVT-AbrB_dom"/>
</dbReference>
<dbReference type="NCBIfam" id="TIGR01439">
    <property type="entry name" value="lp_hng_hel_AbrB"/>
    <property type="match status" value="1"/>
</dbReference>
<dbReference type="RefSeq" id="WP_405276298.1">
    <property type="nucleotide sequence ID" value="NZ_JBBHLI010000001.1"/>
</dbReference>
<protein>
    <submittedName>
        <fullName evidence="2">AbrB/MazE/SpoVT family DNA-binding domain-containing protein</fullName>
    </submittedName>
</protein>
<dbReference type="EMBL" id="JBBHLI010000001">
    <property type="protein sequence ID" value="MEK9499524.1"/>
    <property type="molecule type" value="Genomic_DNA"/>
</dbReference>
<dbReference type="InterPro" id="IPR037914">
    <property type="entry name" value="SpoVT-AbrB_sf"/>
</dbReference>
<name>A0ABU9E4A7_9BACT</name>
<evidence type="ECO:0000313" key="3">
    <source>
        <dbReference type="Proteomes" id="UP001484239"/>
    </source>
</evidence>
<comment type="caution">
    <text evidence="2">The sequence shown here is derived from an EMBL/GenBank/DDBJ whole genome shotgun (WGS) entry which is preliminary data.</text>
</comment>
<sequence>MPSSRLSTKGQIVIPLEIREWLGLRPGDRIDFVVDDAGSVRLRPALLDVRELRGSFAEPGRRSISVEEMNEAAAGGAAGRVGIP</sequence>
<keyword evidence="2" id="KW-0238">DNA-binding</keyword>
<accession>A0ABU9E4A7</accession>
<dbReference type="GO" id="GO:0003677">
    <property type="term" value="F:DNA binding"/>
    <property type="evidence" value="ECO:0007669"/>
    <property type="project" value="UniProtKB-KW"/>
</dbReference>
<evidence type="ECO:0000313" key="2">
    <source>
        <dbReference type="EMBL" id="MEK9499524.1"/>
    </source>
</evidence>
<organism evidence="2 3">
    <name type="scientific">Gaopeijia maritima</name>
    <dbReference type="NCBI Taxonomy" id="3119007"/>
    <lineage>
        <taxon>Bacteria</taxon>
        <taxon>Pseudomonadati</taxon>
        <taxon>Gemmatimonadota</taxon>
        <taxon>Longimicrobiia</taxon>
        <taxon>Gaopeijiales</taxon>
        <taxon>Gaopeijiaceae</taxon>
        <taxon>Gaopeijia</taxon>
    </lineage>
</organism>
<dbReference type="Gene3D" id="2.10.260.10">
    <property type="match status" value="1"/>
</dbReference>
<dbReference type="SUPFAM" id="SSF89447">
    <property type="entry name" value="AbrB/MazE/MraZ-like"/>
    <property type="match status" value="1"/>
</dbReference>